<keyword evidence="2" id="KW-1185">Reference proteome</keyword>
<sequence length="67" mass="7311">MATPQETIAESRDDLCSLLASARTSLSSRLRASTGSPYNNPSVSSRICRTPQCSIPESCRPRMDSYT</sequence>
<name>A0AAW0GF48_9APHY</name>
<reference evidence="1 2" key="1">
    <citation type="submission" date="2022-09" db="EMBL/GenBank/DDBJ databases">
        <authorList>
            <person name="Palmer J.M."/>
        </authorList>
    </citation>
    <scope>NUCLEOTIDE SEQUENCE [LARGE SCALE GENOMIC DNA]</scope>
    <source>
        <strain evidence="1 2">DSM 7382</strain>
    </source>
</reference>
<comment type="caution">
    <text evidence="1">The sequence shown here is derived from an EMBL/GenBank/DDBJ whole genome shotgun (WGS) entry which is preliminary data.</text>
</comment>
<accession>A0AAW0GF48</accession>
<proteinExistence type="predicted"/>
<organism evidence="1 2">
    <name type="scientific">Cerrena zonata</name>
    <dbReference type="NCBI Taxonomy" id="2478898"/>
    <lineage>
        <taxon>Eukaryota</taxon>
        <taxon>Fungi</taxon>
        <taxon>Dikarya</taxon>
        <taxon>Basidiomycota</taxon>
        <taxon>Agaricomycotina</taxon>
        <taxon>Agaricomycetes</taxon>
        <taxon>Polyporales</taxon>
        <taxon>Cerrenaceae</taxon>
        <taxon>Cerrena</taxon>
    </lineage>
</organism>
<dbReference type="Proteomes" id="UP001385951">
    <property type="component" value="Unassembled WGS sequence"/>
</dbReference>
<evidence type="ECO:0000313" key="2">
    <source>
        <dbReference type="Proteomes" id="UP001385951"/>
    </source>
</evidence>
<gene>
    <name evidence="1" type="ORF">QCA50_008152</name>
</gene>
<evidence type="ECO:0000313" key="1">
    <source>
        <dbReference type="EMBL" id="KAK7688614.1"/>
    </source>
</evidence>
<dbReference type="EMBL" id="JASBNA010000010">
    <property type="protein sequence ID" value="KAK7688614.1"/>
    <property type="molecule type" value="Genomic_DNA"/>
</dbReference>
<protein>
    <submittedName>
        <fullName evidence="1">Uncharacterized protein</fullName>
    </submittedName>
</protein>
<dbReference type="AlphaFoldDB" id="A0AAW0GF48"/>